<keyword evidence="2" id="KW-1185">Reference proteome</keyword>
<protein>
    <submittedName>
        <fullName evidence="1">Uncharacterized protein</fullName>
    </submittedName>
</protein>
<dbReference type="EMBL" id="PQFF01000109">
    <property type="protein sequence ID" value="RHZ81756.1"/>
    <property type="molecule type" value="Genomic_DNA"/>
</dbReference>
<accession>A0A397J6W1</accession>
<reference evidence="1 2" key="1">
    <citation type="submission" date="2018-08" db="EMBL/GenBank/DDBJ databases">
        <title>Genome and evolution of the arbuscular mycorrhizal fungus Diversispora epigaea (formerly Glomus versiforme) and its bacterial endosymbionts.</title>
        <authorList>
            <person name="Sun X."/>
            <person name="Fei Z."/>
            <person name="Harrison M."/>
        </authorList>
    </citation>
    <scope>NUCLEOTIDE SEQUENCE [LARGE SCALE GENOMIC DNA]</scope>
    <source>
        <strain evidence="1 2">IT104</strain>
    </source>
</reference>
<name>A0A397J6W1_9GLOM</name>
<evidence type="ECO:0000313" key="2">
    <source>
        <dbReference type="Proteomes" id="UP000266861"/>
    </source>
</evidence>
<organism evidence="1 2">
    <name type="scientific">Diversispora epigaea</name>
    <dbReference type="NCBI Taxonomy" id="1348612"/>
    <lineage>
        <taxon>Eukaryota</taxon>
        <taxon>Fungi</taxon>
        <taxon>Fungi incertae sedis</taxon>
        <taxon>Mucoromycota</taxon>
        <taxon>Glomeromycotina</taxon>
        <taxon>Glomeromycetes</taxon>
        <taxon>Diversisporales</taxon>
        <taxon>Diversisporaceae</taxon>
        <taxon>Diversispora</taxon>
    </lineage>
</organism>
<comment type="caution">
    <text evidence="1">The sequence shown here is derived from an EMBL/GenBank/DDBJ whole genome shotgun (WGS) entry which is preliminary data.</text>
</comment>
<evidence type="ECO:0000313" key="1">
    <source>
        <dbReference type="EMBL" id="RHZ81756.1"/>
    </source>
</evidence>
<dbReference type="Proteomes" id="UP000266861">
    <property type="component" value="Unassembled WGS sequence"/>
</dbReference>
<gene>
    <name evidence="1" type="ORF">Glove_117g323</name>
</gene>
<proteinExistence type="predicted"/>
<dbReference type="AlphaFoldDB" id="A0A397J6W1"/>
<sequence>MLLDSNNFSQIEELQSIQEENLLPVSEISYQYESDSNYAGDVSFWSEKFENFDEILSESEIAIVIAQRFFSPKACTSGPNQNILPPNNFPPEACSFSYILMNLMSLIQ</sequence>
<dbReference type="OrthoDB" id="441446at2759"/>